<feature type="transmembrane region" description="Helical" evidence="6">
    <location>
        <begin position="284"/>
        <end position="307"/>
    </location>
</feature>
<feature type="transmembrane region" description="Helical" evidence="6">
    <location>
        <begin position="64"/>
        <end position="87"/>
    </location>
</feature>
<protein>
    <submittedName>
        <fullName evidence="7">O-antigen/teichoic acid export membrane protein</fullName>
    </submittedName>
</protein>
<proteinExistence type="predicted"/>
<feature type="transmembrane region" description="Helical" evidence="6">
    <location>
        <begin position="249"/>
        <end position="272"/>
    </location>
</feature>
<comment type="caution">
    <text evidence="7">The sequence shown here is derived from an EMBL/GenBank/DDBJ whole genome shotgun (WGS) entry which is preliminary data.</text>
</comment>
<feature type="transmembrane region" description="Helical" evidence="6">
    <location>
        <begin position="139"/>
        <end position="157"/>
    </location>
</feature>
<dbReference type="PANTHER" id="PTHR30250">
    <property type="entry name" value="PST FAMILY PREDICTED COLANIC ACID TRANSPORTER"/>
    <property type="match status" value="1"/>
</dbReference>
<evidence type="ECO:0000313" key="7">
    <source>
        <dbReference type="EMBL" id="MCS3904366.1"/>
    </source>
</evidence>
<feature type="transmembrane region" description="Helical" evidence="6">
    <location>
        <begin position="40"/>
        <end position="58"/>
    </location>
</feature>
<evidence type="ECO:0000256" key="4">
    <source>
        <dbReference type="ARBA" id="ARBA00022989"/>
    </source>
</evidence>
<dbReference type="AlphaFoldDB" id="A0AAE3HN89"/>
<dbReference type="GO" id="GO:0005886">
    <property type="term" value="C:plasma membrane"/>
    <property type="evidence" value="ECO:0007669"/>
    <property type="project" value="UniProtKB-SubCell"/>
</dbReference>
<name>A0AAE3HN89_9GAMM</name>
<dbReference type="EMBL" id="JANUCT010000021">
    <property type="protein sequence ID" value="MCS3904366.1"/>
    <property type="molecule type" value="Genomic_DNA"/>
</dbReference>
<evidence type="ECO:0000313" key="8">
    <source>
        <dbReference type="Proteomes" id="UP001204445"/>
    </source>
</evidence>
<dbReference type="InterPro" id="IPR050833">
    <property type="entry name" value="Poly_Biosynth_Transport"/>
</dbReference>
<keyword evidence="4 6" id="KW-1133">Transmembrane helix</keyword>
<keyword evidence="2" id="KW-1003">Cell membrane</keyword>
<feature type="transmembrane region" description="Helical" evidence="6">
    <location>
        <begin position="328"/>
        <end position="352"/>
    </location>
</feature>
<sequence length="454" mass="49563">MYNCQQRDTRWYQRLRGMTVGDSLRARLIRAGFGSAGLQAVNRILLLILAIILARVLGAEGYGIYAFAFAIMRLLMVGAEAGMPALLMREIATSHGREQWGLLRGALRRAGQFVTLVATVISLIGLGILWWLSERFEPAVVQTIGLMLLALPAAAMVRTLAAALQGLHRVIIGQSLDMLWRPLLVLLFVSIMFLMWPEWRQPQSAMAVQVVALFLVLMLGALLLWRILMLQVGNARPEFRTREWLKSALPFTLIGGAAIINNHTDVIMLGWLRSAEEVGIYRVAVQGATLVAFGLQAANAVIAPQFARLHARGDMARLQSLVTQSARVILLVALPVTLAFMLAGGAIVGWVFGDEFAAAHLSLAILALGQLINAAFGSVALLLNMTGHESVSAHILWQTAVLNIVLNGLLIPFYGMSGAAVATALSLALWNFMLYRQVRNRLGLISTALRFKSL</sequence>
<dbReference type="PANTHER" id="PTHR30250:SF11">
    <property type="entry name" value="O-ANTIGEN TRANSPORTER-RELATED"/>
    <property type="match status" value="1"/>
</dbReference>
<evidence type="ECO:0000256" key="2">
    <source>
        <dbReference type="ARBA" id="ARBA00022475"/>
    </source>
</evidence>
<keyword evidence="3 6" id="KW-0812">Transmembrane</keyword>
<dbReference type="CDD" id="cd13128">
    <property type="entry name" value="MATE_Wzx_like"/>
    <property type="match status" value="1"/>
</dbReference>
<dbReference type="Pfam" id="PF01943">
    <property type="entry name" value="Polysacc_synt"/>
    <property type="match status" value="1"/>
</dbReference>
<comment type="subcellular location">
    <subcellularLocation>
        <location evidence="1">Cell membrane</location>
        <topology evidence="1">Multi-pass membrane protein</topology>
    </subcellularLocation>
</comment>
<keyword evidence="8" id="KW-1185">Reference proteome</keyword>
<gene>
    <name evidence="7" type="ORF">J2T55_002402</name>
</gene>
<feature type="transmembrane region" description="Helical" evidence="6">
    <location>
        <begin position="113"/>
        <end position="133"/>
    </location>
</feature>
<reference evidence="7" key="1">
    <citation type="submission" date="2022-08" db="EMBL/GenBank/DDBJ databases">
        <title>Genomic Encyclopedia of Type Strains, Phase III (KMG-III): the genomes of soil and plant-associated and newly described type strains.</title>
        <authorList>
            <person name="Whitman W."/>
        </authorList>
    </citation>
    <scope>NUCLEOTIDE SEQUENCE</scope>
    <source>
        <strain evidence="7">HMT 1</strain>
    </source>
</reference>
<feature type="transmembrane region" description="Helical" evidence="6">
    <location>
        <begin position="178"/>
        <end position="196"/>
    </location>
</feature>
<feature type="transmembrane region" description="Helical" evidence="6">
    <location>
        <begin position="208"/>
        <end position="228"/>
    </location>
</feature>
<evidence type="ECO:0000256" key="3">
    <source>
        <dbReference type="ARBA" id="ARBA00022692"/>
    </source>
</evidence>
<evidence type="ECO:0000256" key="1">
    <source>
        <dbReference type="ARBA" id="ARBA00004651"/>
    </source>
</evidence>
<keyword evidence="5 6" id="KW-0472">Membrane</keyword>
<dbReference type="Proteomes" id="UP001204445">
    <property type="component" value="Unassembled WGS sequence"/>
</dbReference>
<feature type="transmembrane region" description="Helical" evidence="6">
    <location>
        <begin position="358"/>
        <end position="383"/>
    </location>
</feature>
<accession>A0AAE3HN89</accession>
<evidence type="ECO:0000256" key="6">
    <source>
        <dbReference type="SAM" id="Phobius"/>
    </source>
</evidence>
<evidence type="ECO:0000256" key="5">
    <source>
        <dbReference type="ARBA" id="ARBA00023136"/>
    </source>
</evidence>
<dbReference type="InterPro" id="IPR002797">
    <property type="entry name" value="Polysacc_synth"/>
</dbReference>
<dbReference type="RefSeq" id="WP_259057177.1">
    <property type="nucleotide sequence ID" value="NZ_JANUCT010000021.1"/>
</dbReference>
<organism evidence="7 8">
    <name type="scientific">Methylohalomonas lacus</name>
    <dbReference type="NCBI Taxonomy" id="398773"/>
    <lineage>
        <taxon>Bacteria</taxon>
        <taxon>Pseudomonadati</taxon>
        <taxon>Pseudomonadota</taxon>
        <taxon>Gammaproteobacteria</taxon>
        <taxon>Methylohalomonadales</taxon>
        <taxon>Methylohalomonadaceae</taxon>
        <taxon>Methylohalomonas</taxon>
    </lineage>
</organism>